<dbReference type="InterPro" id="IPR004827">
    <property type="entry name" value="bZIP"/>
</dbReference>
<dbReference type="GO" id="GO:0005634">
    <property type="term" value="C:nucleus"/>
    <property type="evidence" value="ECO:0007669"/>
    <property type="project" value="TreeGrafter"/>
</dbReference>
<name>U5EU36_9DIPT</name>
<dbReference type="GO" id="GO:0000977">
    <property type="term" value="F:RNA polymerase II transcription regulatory region sequence-specific DNA binding"/>
    <property type="evidence" value="ECO:0007669"/>
    <property type="project" value="TreeGrafter"/>
</dbReference>
<sequence>YSTIDFYDNNSSSSTNTIKLETLSPTNSTTNLSVIMDSSSNNPILTTASVPIPHRNQQPRIIADLSEFVCDLDVSQSPQMLQDINFISSNSNSSTFTLSNNSNQLLTSSNNDGGTHIITSNSGGGLGSNSNTTTFFELQNLDFTNSGINITNYPVINNINNNNNSNTGNNNNLNNNNNTFGSNIIWNDYNTTILSPTSSSIIMNQQGQFHMDEDDIFQVDKSDLIQGPTLAELNSDHLYGDLLIIDEYVTNDMQTTLSQQSPNLSGDSAIQTSPILPQQLFNNQQHNTPTHLTLNHNQPLNININSSNNSNEQMQQIIIGRDVLYDEQTNTSSSSPYDMYQSLTPTRSLNSQSAAFSPGSQSSNSSLIINSPITPPPQLQPQQQQQQQKQTNNNSIKVRNRNTGTKNSGNVGLVQHNPKFSTLHELLLKKDYTDRNLRLGQSVPGPSSASLIMSGTALSPGSHSNSSGGGRRLLNFNTTSAGTSGGTITSGAGIGTTMSRLSSSAPTHLGLEQIWQRREPRPHLLSTGSLAEAGSTSSLSTGGILSPEAPDFSHDEGYSDDDSEHYEDFSSDDSDNDDVKHGNPNNPNSNSKSKRYFWQYNVQAKGPKGQRLVIKTQIEDPHVLNEITDPVFSPNCSVRGIKIDQLQHSGKARKGDGNDLTPNPKKLHSIGKELDKLGRVINDMTPVSELPFNVRPKTRKEKNKLASRACRLKKKAQHEANKIKLYGLENEHKRLIGGILQIKQLIAAKCSQPINENQEEFQQHIEKITKTSTRLKIAGNSTEYVNKILENIKNGVQNGGLEKSLDEY</sequence>
<proteinExistence type="evidence at transcript level"/>
<feature type="region of interest" description="Disordered" evidence="1">
    <location>
        <begin position="527"/>
        <end position="595"/>
    </location>
</feature>
<feature type="compositionally biased region" description="Low complexity" evidence="1">
    <location>
        <begin position="527"/>
        <end position="546"/>
    </location>
</feature>
<dbReference type="AlphaFoldDB" id="U5EU36"/>
<dbReference type="CDD" id="cd14809">
    <property type="entry name" value="bZIP_AUREO-like"/>
    <property type="match status" value="1"/>
</dbReference>
<feature type="compositionally biased region" description="Polar residues" evidence="1">
    <location>
        <begin position="391"/>
        <end position="410"/>
    </location>
</feature>
<reference evidence="3" key="1">
    <citation type="journal article" date="2014" name="Insect Biochem. Mol. Biol.">
        <title>An insight into the sialome of the frog biting fly, Corethrella appendiculata.</title>
        <authorList>
            <person name="Ribeiro J.M.C."/>
            <person name="Chagas A.C."/>
            <person name="Pham V.M."/>
            <person name="Lounibos L.P."/>
            <person name="Calvo E."/>
        </authorList>
    </citation>
    <scope>NUCLEOTIDE SEQUENCE</scope>
    <source>
        <tissue evidence="3">Salivary glands</tissue>
    </source>
</reference>
<feature type="region of interest" description="Disordered" evidence="1">
    <location>
        <begin position="349"/>
        <end position="415"/>
    </location>
</feature>
<dbReference type="PROSITE" id="PS00036">
    <property type="entry name" value="BZIP_BASIC"/>
    <property type="match status" value="1"/>
</dbReference>
<dbReference type="PANTHER" id="PTHR21552">
    <property type="entry name" value="ADULT RETINA PROTEIN"/>
    <property type="match status" value="1"/>
</dbReference>
<feature type="compositionally biased region" description="Low complexity" evidence="1">
    <location>
        <begin position="380"/>
        <end position="390"/>
    </location>
</feature>
<dbReference type="SMART" id="SM00338">
    <property type="entry name" value="BRLZ"/>
    <property type="match status" value="1"/>
</dbReference>
<evidence type="ECO:0000259" key="2">
    <source>
        <dbReference type="PROSITE" id="PS00036"/>
    </source>
</evidence>
<dbReference type="InterPro" id="IPR039165">
    <property type="entry name" value="CREBRF"/>
</dbReference>
<feature type="non-terminal residue" evidence="3">
    <location>
        <position position="1"/>
    </location>
</feature>
<feature type="compositionally biased region" description="Low complexity" evidence="1">
    <location>
        <begin position="351"/>
        <end position="372"/>
    </location>
</feature>
<dbReference type="PANTHER" id="PTHR21552:SF2">
    <property type="entry name" value="CREB3 REGULATORY FACTOR"/>
    <property type="match status" value="1"/>
</dbReference>
<dbReference type="GO" id="GO:0006986">
    <property type="term" value="P:response to unfolded protein"/>
    <property type="evidence" value="ECO:0007669"/>
    <property type="project" value="InterPro"/>
</dbReference>
<evidence type="ECO:0000313" key="3">
    <source>
        <dbReference type="EMBL" id="JAB57375.1"/>
    </source>
</evidence>
<feature type="compositionally biased region" description="Acidic residues" evidence="1">
    <location>
        <begin position="558"/>
        <end position="576"/>
    </location>
</feature>
<feature type="compositionally biased region" description="Low complexity" evidence="1">
    <location>
        <begin position="481"/>
        <end position="497"/>
    </location>
</feature>
<organism evidence="3">
    <name type="scientific">Corethrella appendiculata</name>
    <dbReference type="NCBI Taxonomy" id="1370023"/>
    <lineage>
        <taxon>Eukaryota</taxon>
        <taxon>Metazoa</taxon>
        <taxon>Ecdysozoa</taxon>
        <taxon>Arthropoda</taxon>
        <taxon>Hexapoda</taxon>
        <taxon>Insecta</taxon>
        <taxon>Pterygota</taxon>
        <taxon>Neoptera</taxon>
        <taxon>Endopterygota</taxon>
        <taxon>Diptera</taxon>
        <taxon>Nematocera</taxon>
        <taxon>Culicoidea</taxon>
        <taxon>Chaoboridae</taxon>
        <taxon>Corethrella</taxon>
    </lineage>
</organism>
<dbReference type="GO" id="GO:0000981">
    <property type="term" value="F:DNA-binding transcription factor activity, RNA polymerase II-specific"/>
    <property type="evidence" value="ECO:0007669"/>
    <property type="project" value="TreeGrafter"/>
</dbReference>
<feature type="domain" description="BZIP" evidence="2">
    <location>
        <begin position="699"/>
        <end position="713"/>
    </location>
</feature>
<accession>U5EU36</accession>
<evidence type="ECO:0000256" key="1">
    <source>
        <dbReference type="SAM" id="MobiDB-lite"/>
    </source>
</evidence>
<protein>
    <submittedName>
        <fullName evidence="3">Putative sequence-specific dna binding transcription factor</fullName>
    </submittedName>
</protein>
<dbReference type="EMBL" id="GANO01002496">
    <property type="protein sequence ID" value="JAB57375.1"/>
    <property type="molecule type" value="mRNA"/>
</dbReference>
<feature type="region of interest" description="Disordered" evidence="1">
    <location>
        <begin position="481"/>
        <end position="505"/>
    </location>
</feature>